<dbReference type="InterPro" id="IPR036588">
    <property type="entry name" value="CobH/CbiC_sf"/>
</dbReference>
<evidence type="ECO:0000313" key="7">
    <source>
        <dbReference type="Proteomes" id="UP001156140"/>
    </source>
</evidence>
<evidence type="ECO:0000256" key="1">
    <source>
        <dbReference type="ARBA" id="ARBA00004953"/>
    </source>
</evidence>
<keyword evidence="4 6" id="KW-0413">Isomerase</keyword>
<organism evidence="6 7">
    <name type="scientific">Paradevosia shaoguanensis</name>
    <dbReference type="NCBI Taxonomy" id="1335043"/>
    <lineage>
        <taxon>Bacteria</taxon>
        <taxon>Pseudomonadati</taxon>
        <taxon>Pseudomonadota</taxon>
        <taxon>Alphaproteobacteria</taxon>
        <taxon>Hyphomicrobiales</taxon>
        <taxon>Devosiaceae</taxon>
        <taxon>Paradevosia</taxon>
    </lineage>
</organism>
<evidence type="ECO:0000256" key="2">
    <source>
        <dbReference type="ARBA" id="ARBA00009774"/>
    </source>
</evidence>
<dbReference type="AlphaFoldDB" id="A0AA41QQ39"/>
<comment type="pathway">
    <text evidence="1">Cofactor biosynthesis; adenosylcobalamin biosynthesis.</text>
</comment>
<dbReference type="InterPro" id="IPR003722">
    <property type="entry name" value="Cbl_synth_CobH/CbiC"/>
</dbReference>
<keyword evidence="3" id="KW-0169">Cobalamin biosynthesis</keyword>
<feature type="domain" description="Cobalamin biosynthesis precorrin-8X methylmutase CobH/CbiC" evidence="5">
    <location>
        <begin position="13"/>
        <end position="199"/>
    </location>
</feature>
<evidence type="ECO:0000256" key="3">
    <source>
        <dbReference type="ARBA" id="ARBA00022573"/>
    </source>
</evidence>
<dbReference type="Proteomes" id="UP001156140">
    <property type="component" value="Unassembled WGS sequence"/>
</dbReference>
<evidence type="ECO:0000259" key="5">
    <source>
        <dbReference type="Pfam" id="PF02570"/>
    </source>
</evidence>
<dbReference type="PANTHER" id="PTHR43588">
    <property type="entry name" value="COBALT-PRECORRIN-8 METHYLMUTASE"/>
    <property type="match status" value="1"/>
</dbReference>
<dbReference type="GO" id="GO:0016993">
    <property type="term" value="F:precorrin-8X methylmutase activity"/>
    <property type="evidence" value="ECO:0007669"/>
    <property type="project" value="UniProtKB-EC"/>
</dbReference>
<dbReference type="SUPFAM" id="SSF63965">
    <property type="entry name" value="Precorrin-8X methylmutase CbiC/CobH"/>
    <property type="match status" value="1"/>
</dbReference>
<gene>
    <name evidence="6" type="ORF">ML536_17420</name>
</gene>
<comment type="caution">
    <text evidence="6">The sequence shown here is derived from an EMBL/GenBank/DDBJ whole genome shotgun (WGS) entry which is preliminary data.</text>
</comment>
<comment type="similarity">
    <text evidence="2">Belongs to the CobH/CbiC family.</text>
</comment>
<dbReference type="Pfam" id="PF02570">
    <property type="entry name" value="CbiC"/>
    <property type="match status" value="1"/>
</dbReference>
<name>A0AA41QQ39_9HYPH</name>
<sequence length="204" mass="20835">MINAAELAAQRREMFVHAAQLAHLPKSLDAAIVAMIEVCGMVDLVVDIRAHAGLVAAIDSALLAGRPVLCDCEMVREGIDPALVGESPVISKLNDPAVPDLARTIGNTRSAAAVDLWGEALDGAIVVVGNAPTALFRLYELLEAGAPRPAAIIGIPVGFVGAAESKALLAEGIADVPYLTVLGRRGGSAMASAAFNAIAGGIVR</sequence>
<dbReference type="EMBL" id="JALAZD010000002">
    <property type="protein sequence ID" value="MCI0128615.1"/>
    <property type="molecule type" value="Genomic_DNA"/>
</dbReference>
<accession>A0AA41QQ39</accession>
<dbReference type="Gene3D" id="3.40.50.10230">
    <property type="entry name" value="Cobalamin biosynthesis CobH/CbiC, precorrin-8X methylmutase"/>
    <property type="match status" value="1"/>
</dbReference>
<protein>
    <submittedName>
        <fullName evidence="6">Precorrin-8X methylmutase</fullName>
        <ecNumber evidence="6">5.4.99.61</ecNumber>
    </submittedName>
</protein>
<reference evidence="6" key="1">
    <citation type="submission" date="2022-03" db="EMBL/GenBank/DDBJ databases">
        <title>The complete genome sequence of a Methyloterrigena soli.</title>
        <authorList>
            <person name="Zi Z."/>
        </authorList>
    </citation>
    <scope>NUCLEOTIDE SEQUENCE</scope>
    <source>
        <strain evidence="6">M48</strain>
    </source>
</reference>
<evidence type="ECO:0000313" key="6">
    <source>
        <dbReference type="EMBL" id="MCI0128615.1"/>
    </source>
</evidence>
<evidence type="ECO:0000256" key="4">
    <source>
        <dbReference type="ARBA" id="ARBA00023235"/>
    </source>
</evidence>
<dbReference type="RefSeq" id="WP_281736719.1">
    <property type="nucleotide sequence ID" value="NZ_JAKETQ010000002.1"/>
</dbReference>
<dbReference type="PANTHER" id="PTHR43588:SF1">
    <property type="entry name" value="COBALT-PRECORRIN-8 METHYLMUTASE"/>
    <property type="match status" value="1"/>
</dbReference>
<dbReference type="EC" id="5.4.99.61" evidence="6"/>
<proteinExistence type="inferred from homology"/>
<dbReference type="GO" id="GO:0009236">
    <property type="term" value="P:cobalamin biosynthetic process"/>
    <property type="evidence" value="ECO:0007669"/>
    <property type="project" value="UniProtKB-KW"/>
</dbReference>
<keyword evidence="7" id="KW-1185">Reference proteome</keyword>